<dbReference type="AlphaFoldDB" id="A0A7S1T899"/>
<accession>A0A7S1T899</accession>
<organism evidence="2">
    <name type="scientific">Compsopogon caeruleus</name>
    <dbReference type="NCBI Taxonomy" id="31354"/>
    <lineage>
        <taxon>Eukaryota</taxon>
        <taxon>Rhodophyta</taxon>
        <taxon>Compsopogonophyceae</taxon>
        <taxon>Compsopogonales</taxon>
        <taxon>Compsopogonaceae</taxon>
        <taxon>Compsopogon</taxon>
    </lineage>
</organism>
<evidence type="ECO:0000313" key="2">
    <source>
        <dbReference type="EMBL" id="CAD9228085.1"/>
    </source>
</evidence>
<reference evidence="2" key="1">
    <citation type="submission" date="2021-01" db="EMBL/GenBank/DDBJ databases">
        <authorList>
            <person name="Corre E."/>
            <person name="Pelletier E."/>
            <person name="Niang G."/>
            <person name="Scheremetjew M."/>
            <person name="Finn R."/>
            <person name="Kale V."/>
            <person name="Holt S."/>
            <person name="Cochrane G."/>
            <person name="Meng A."/>
            <person name="Brown T."/>
            <person name="Cohen L."/>
        </authorList>
    </citation>
    <scope>NUCLEOTIDE SEQUENCE</scope>
    <source>
        <strain evidence="2">SAG 36.94</strain>
    </source>
</reference>
<name>A0A7S1T899_9RHOD</name>
<sequence>MGRVESSELMEASRSETRGNSLSRHLKTALSRETGESDAIRYFNRKSARLSRTMLQGPIPDLKEDGSLEEVVERTSVDGLPATMRMSQQHLEMDDRGTETGTRRDSLEYSAWSASSSAHWADNFIDVPPRKTWQTFMARISISGKREDYVEERKRASSSSRPRFGWRVSYRDLYAPTRQSARILSRSRQLSFSESSGFRVVEPSLSYAIYGKCFSTSLFTLYHNAVRRELRDLYRMIRAVSISPRASSLEGLGIWMNSFDHLIRAILMIHEQIIFPWIESVALLESRVDRGSRMEMQNEALSGLEVVQSILLTLSSEAVDEGTLVTLIESANELGAYLLRYFELIERKCPPAVEMFFTETGTHELETGIRERLIHRRQHPEILYPSISRWLSEASPGLHSRWSSRLFRGRRRIQMRIWMRQYLSGHIRIVERLSPDPMTKLTQSGKV</sequence>
<feature type="region of interest" description="Disordered" evidence="1">
    <location>
        <begin position="1"/>
        <end position="31"/>
    </location>
</feature>
<evidence type="ECO:0000256" key="1">
    <source>
        <dbReference type="SAM" id="MobiDB-lite"/>
    </source>
</evidence>
<gene>
    <name evidence="2" type="ORF">CCAE0312_LOCUS1726</name>
</gene>
<dbReference type="EMBL" id="HBGH01003207">
    <property type="protein sequence ID" value="CAD9228085.1"/>
    <property type="molecule type" value="Transcribed_RNA"/>
</dbReference>
<proteinExistence type="predicted"/>
<protein>
    <submittedName>
        <fullName evidence="2">Uncharacterized protein</fullName>
    </submittedName>
</protein>